<dbReference type="EMBL" id="NXNG01000001">
    <property type="protein sequence ID" value="PWT26235.1"/>
    <property type="molecule type" value="Genomic_DNA"/>
</dbReference>
<accession>A0A317FX21</accession>
<dbReference type="Pfam" id="PF13302">
    <property type="entry name" value="Acetyltransf_3"/>
    <property type="match status" value="1"/>
</dbReference>
<dbReference type="GO" id="GO:0016747">
    <property type="term" value="F:acyltransferase activity, transferring groups other than amino-acyl groups"/>
    <property type="evidence" value="ECO:0007669"/>
    <property type="project" value="InterPro"/>
</dbReference>
<evidence type="ECO:0000259" key="1">
    <source>
        <dbReference type="PROSITE" id="PS51186"/>
    </source>
</evidence>
<dbReference type="InterPro" id="IPR016181">
    <property type="entry name" value="Acyl_CoA_acyltransferase"/>
</dbReference>
<dbReference type="SUPFAM" id="SSF55729">
    <property type="entry name" value="Acyl-CoA N-acyltransferases (Nat)"/>
    <property type="match status" value="1"/>
</dbReference>
<dbReference type="PANTHER" id="PTHR43792">
    <property type="entry name" value="GNAT FAMILY, PUTATIVE (AFU_ORTHOLOGUE AFUA_3G00765)-RELATED-RELATED"/>
    <property type="match status" value="1"/>
</dbReference>
<dbReference type="InterPro" id="IPR051531">
    <property type="entry name" value="N-acetyltransferase"/>
</dbReference>
<evidence type="ECO:0000313" key="3">
    <source>
        <dbReference type="Proteomes" id="UP000245488"/>
    </source>
</evidence>
<proteinExistence type="predicted"/>
<comment type="caution">
    <text evidence="2">The sequence shown here is derived from an EMBL/GenBank/DDBJ whole genome shotgun (WGS) entry which is preliminary data.</text>
</comment>
<dbReference type="PROSITE" id="PS51186">
    <property type="entry name" value="GNAT"/>
    <property type="match status" value="1"/>
</dbReference>
<dbReference type="PANTHER" id="PTHR43792:SF16">
    <property type="entry name" value="N-ACETYLTRANSFERASE DOMAIN-CONTAINING PROTEIN"/>
    <property type="match status" value="1"/>
</dbReference>
<dbReference type="Gene3D" id="3.40.630.30">
    <property type="match status" value="1"/>
</dbReference>
<name>A0A317FX21_BUTFI</name>
<dbReference type="Proteomes" id="UP000245488">
    <property type="component" value="Chromosome"/>
</dbReference>
<keyword evidence="3" id="KW-1185">Reference proteome</keyword>
<organism evidence="2 3">
    <name type="scientific">Butyrivibrio fibrisolvens</name>
    <dbReference type="NCBI Taxonomy" id="831"/>
    <lineage>
        <taxon>Bacteria</taxon>
        <taxon>Bacillati</taxon>
        <taxon>Bacillota</taxon>
        <taxon>Clostridia</taxon>
        <taxon>Lachnospirales</taxon>
        <taxon>Lachnospiraceae</taxon>
        <taxon>Butyrivibrio</taxon>
    </lineage>
</organism>
<dbReference type="AlphaFoldDB" id="A0A317FX21"/>
<dbReference type="InterPro" id="IPR000182">
    <property type="entry name" value="GNAT_dom"/>
</dbReference>
<protein>
    <recommendedName>
        <fullName evidence="1">N-acetyltransferase domain-containing protein</fullName>
    </recommendedName>
</protein>
<gene>
    <name evidence="2" type="ORF">CPT75_03415</name>
</gene>
<feature type="domain" description="N-acetyltransferase" evidence="1">
    <location>
        <begin position="4"/>
        <end position="172"/>
    </location>
</feature>
<reference evidence="2 3" key="1">
    <citation type="submission" date="2017-09" db="EMBL/GenBank/DDBJ databases">
        <title>High-quality draft genome sequence of Butyrivibrio fibrisolvens INBov1, isolated from cow rumen.</title>
        <authorList>
            <person name="Rodriguez Hernaez J."/>
            <person name="Rivarola M."/>
            <person name="Paniego N."/>
            <person name="Cravero S."/>
            <person name="Ceron Cucchi M."/>
            <person name="Martinez M.C."/>
        </authorList>
    </citation>
    <scope>NUCLEOTIDE SEQUENCE [LARGE SCALE GENOMIC DNA]</scope>
    <source>
        <strain evidence="2 3">INBov1</strain>
    </source>
</reference>
<sequence>MGYMKLRELQIKDAYRMYEWMHNADVIKDLHTDFYRLTLNDCFTFIANATQKSSALHLAIANDNDEYMGTVSLKNIRDSSAEFAIAVHPEAMGRGYSIFAMEKILEIGIKNYNLRNIYWCVSPANKRAIRFYDKNNFKRIDYQNLSLPNNVCYSDEEKRHYIWYSYENNKLL</sequence>
<evidence type="ECO:0000313" key="2">
    <source>
        <dbReference type="EMBL" id="PWT26235.1"/>
    </source>
</evidence>